<dbReference type="PRINTS" id="PR00381">
    <property type="entry name" value="KINESINLIGHT"/>
</dbReference>
<gene>
    <name evidence="1" type="ORF">QBC37DRAFT_301866</name>
</gene>
<protein>
    <submittedName>
        <fullName evidence="1">Kinesin light chain</fullName>
    </submittedName>
</protein>
<sequence>NQPKADIPQLVYSWLSNERNGRWVIVLDSADHSDVFYRTTGPTPKSKPLATYLPQSRNGAILVTTRNKSLARRLTGNDANILNVGPMVEADAFSLLKKKLVVVHDTDRAIELVRVLEHVPLAISQAAGYIQARAPRSSPKKYLDEFRAGERKRIKLLGNDSGDLRRDGSASNAILTTWQMSFEHICSKRPSAADLLSLMSFFDRQGIPESLLKDSDSAQDTKNDIAMLRDYCLVSINEAGDMFEMHDLVQLLTRKWLEARGLQEKFKEQFVKRMAMSFPTGDYSNWAICRRLFVHAEKAMGYRPTDGETEEVWARLLYNGGRYAWLQGRYYVAERMVSKARKAREKRLGSEDNASLQSTSLFALVMKARGRWKEAESLEVQVMETRKRVLGEEHPDTLTSMGNLASTYRNQGRWKEAESLFVQVIETSSRVLGEEHPDTLTSMANLASTYRNQGRWKEAESLDVQVMETRKRVLGEEHPDTLASIANLASTYRDQGRWKEAESLEVQVMETSSRVLGEEHPDTLISMANLALTWEYQGRHLDALALIRDCAEAQQRVLGEEHPHTLSSLAAVVAWSS</sequence>
<evidence type="ECO:0000313" key="1">
    <source>
        <dbReference type="EMBL" id="KAK4205903.1"/>
    </source>
</evidence>
<dbReference type="Gene3D" id="3.40.50.300">
    <property type="entry name" value="P-loop containing nucleotide triphosphate hydrolases"/>
    <property type="match status" value="1"/>
</dbReference>
<dbReference type="InterPro" id="IPR027417">
    <property type="entry name" value="P-loop_NTPase"/>
</dbReference>
<evidence type="ECO:0000313" key="2">
    <source>
        <dbReference type="Proteomes" id="UP001301769"/>
    </source>
</evidence>
<dbReference type="SUPFAM" id="SSF52540">
    <property type="entry name" value="P-loop containing nucleoside triphosphate hydrolases"/>
    <property type="match status" value="1"/>
</dbReference>
<proteinExistence type="predicted"/>
<dbReference type="Gene3D" id="1.25.40.10">
    <property type="entry name" value="Tetratricopeptide repeat domain"/>
    <property type="match status" value="2"/>
</dbReference>
<accession>A0AAN6XSR8</accession>
<dbReference type="AlphaFoldDB" id="A0AAN6XSR8"/>
<reference evidence="1" key="2">
    <citation type="submission" date="2023-05" db="EMBL/GenBank/DDBJ databases">
        <authorList>
            <consortium name="Lawrence Berkeley National Laboratory"/>
            <person name="Steindorff A."/>
            <person name="Hensen N."/>
            <person name="Bonometti L."/>
            <person name="Westerberg I."/>
            <person name="Brannstrom I.O."/>
            <person name="Guillou S."/>
            <person name="Cros-Aarteil S."/>
            <person name="Calhoun S."/>
            <person name="Haridas S."/>
            <person name="Kuo A."/>
            <person name="Mondo S."/>
            <person name="Pangilinan J."/>
            <person name="Riley R."/>
            <person name="Labutti K."/>
            <person name="Andreopoulos B."/>
            <person name="Lipzen A."/>
            <person name="Chen C."/>
            <person name="Yanf M."/>
            <person name="Daum C."/>
            <person name="Ng V."/>
            <person name="Clum A."/>
            <person name="Ohm R."/>
            <person name="Martin F."/>
            <person name="Silar P."/>
            <person name="Natvig D."/>
            <person name="Lalanne C."/>
            <person name="Gautier V."/>
            <person name="Ament-Velasquez S.L."/>
            <person name="Kruys A."/>
            <person name="Hutchinson M.I."/>
            <person name="Powell A.J."/>
            <person name="Barry K."/>
            <person name="Miller A.N."/>
            <person name="Grigoriev I.V."/>
            <person name="Debuchy R."/>
            <person name="Gladieux P."/>
            <person name="Thoren M.H."/>
            <person name="Johannesson H."/>
        </authorList>
    </citation>
    <scope>NUCLEOTIDE SEQUENCE</scope>
    <source>
        <strain evidence="1">PSN293</strain>
    </source>
</reference>
<comment type="caution">
    <text evidence="1">The sequence shown here is derived from an EMBL/GenBank/DDBJ whole genome shotgun (WGS) entry which is preliminary data.</text>
</comment>
<dbReference type="PANTHER" id="PTHR46082:SF6">
    <property type="entry name" value="AAA+ ATPASE DOMAIN-CONTAINING PROTEIN-RELATED"/>
    <property type="match status" value="1"/>
</dbReference>
<reference evidence="1" key="1">
    <citation type="journal article" date="2023" name="Mol. Phylogenet. Evol.">
        <title>Genome-scale phylogeny and comparative genomics of the fungal order Sordariales.</title>
        <authorList>
            <person name="Hensen N."/>
            <person name="Bonometti L."/>
            <person name="Westerberg I."/>
            <person name="Brannstrom I.O."/>
            <person name="Guillou S."/>
            <person name="Cros-Aarteil S."/>
            <person name="Calhoun S."/>
            <person name="Haridas S."/>
            <person name="Kuo A."/>
            <person name="Mondo S."/>
            <person name="Pangilinan J."/>
            <person name="Riley R."/>
            <person name="LaButti K."/>
            <person name="Andreopoulos B."/>
            <person name="Lipzen A."/>
            <person name="Chen C."/>
            <person name="Yan M."/>
            <person name="Daum C."/>
            <person name="Ng V."/>
            <person name="Clum A."/>
            <person name="Steindorff A."/>
            <person name="Ohm R.A."/>
            <person name="Martin F."/>
            <person name="Silar P."/>
            <person name="Natvig D.O."/>
            <person name="Lalanne C."/>
            <person name="Gautier V."/>
            <person name="Ament-Velasquez S.L."/>
            <person name="Kruys A."/>
            <person name="Hutchinson M.I."/>
            <person name="Powell A.J."/>
            <person name="Barry K."/>
            <person name="Miller A.N."/>
            <person name="Grigoriev I.V."/>
            <person name="Debuchy R."/>
            <person name="Gladieux P."/>
            <person name="Hiltunen Thoren M."/>
            <person name="Johannesson H."/>
        </authorList>
    </citation>
    <scope>NUCLEOTIDE SEQUENCE</scope>
    <source>
        <strain evidence="1">PSN293</strain>
    </source>
</reference>
<organism evidence="1 2">
    <name type="scientific">Rhypophila decipiens</name>
    <dbReference type="NCBI Taxonomy" id="261697"/>
    <lineage>
        <taxon>Eukaryota</taxon>
        <taxon>Fungi</taxon>
        <taxon>Dikarya</taxon>
        <taxon>Ascomycota</taxon>
        <taxon>Pezizomycotina</taxon>
        <taxon>Sordariomycetes</taxon>
        <taxon>Sordariomycetidae</taxon>
        <taxon>Sordariales</taxon>
        <taxon>Naviculisporaceae</taxon>
        <taxon>Rhypophila</taxon>
    </lineage>
</organism>
<dbReference type="InterPro" id="IPR011990">
    <property type="entry name" value="TPR-like_helical_dom_sf"/>
</dbReference>
<name>A0AAN6XSR8_9PEZI</name>
<dbReference type="InterPro" id="IPR053137">
    <property type="entry name" value="NLR-like"/>
</dbReference>
<dbReference type="Pfam" id="PF13374">
    <property type="entry name" value="TPR_10"/>
    <property type="match status" value="2"/>
</dbReference>
<keyword evidence="2" id="KW-1185">Reference proteome</keyword>
<dbReference type="Proteomes" id="UP001301769">
    <property type="component" value="Unassembled WGS sequence"/>
</dbReference>
<dbReference type="EMBL" id="MU858657">
    <property type="protein sequence ID" value="KAK4205903.1"/>
    <property type="molecule type" value="Genomic_DNA"/>
</dbReference>
<dbReference type="SUPFAM" id="SSF48452">
    <property type="entry name" value="TPR-like"/>
    <property type="match status" value="2"/>
</dbReference>
<dbReference type="Pfam" id="PF13424">
    <property type="entry name" value="TPR_12"/>
    <property type="match status" value="1"/>
</dbReference>
<dbReference type="PANTHER" id="PTHR46082">
    <property type="entry name" value="ATP/GTP-BINDING PROTEIN-RELATED"/>
    <property type="match status" value="1"/>
</dbReference>
<feature type="non-terminal residue" evidence="1">
    <location>
        <position position="1"/>
    </location>
</feature>